<dbReference type="InterPro" id="IPR013748">
    <property type="entry name" value="Rep_factorC_C"/>
</dbReference>
<dbReference type="GO" id="GO:0016887">
    <property type="term" value="F:ATP hydrolysis activity"/>
    <property type="evidence" value="ECO:0007669"/>
    <property type="project" value="InterPro"/>
</dbReference>
<feature type="domain" description="AAA+ ATPase" evidence="4">
    <location>
        <begin position="38"/>
        <end position="162"/>
    </location>
</feature>
<dbReference type="CDD" id="cd18140">
    <property type="entry name" value="HLD_clamp_RFC"/>
    <property type="match status" value="1"/>
</dbReference>
<organism evidence="5">
    <name type="scientific">mine drainage metagenome</name>
    <dbReference type="NCBI Taxonomy" id="410659"/>
    <lineage>
        <taxon>unclassified sequences</taxon>
        <taxon>metagenomes</taxon>
        <taxon>ecological metagenomes</taxon>
    </lineage>
</organism>
<dbReference type="NCBIfam" id="NF001679">
    <property type="entry name" value="PRK00440.1"/>
    <property type="match status" value="1"/>
</dbReference>
<dbReference type="GO" id="GO:0003689">
    <property type="term" value="F:DNA clamp loader activity"/>
    <property type="evidence" value="ECO:0007669"/>
    <property type="project" value="TreeGrafter"/>
</dbReference>
<keyword evidence="2" id="KW-0547">Nucleotide-binding</keyword>
<dbReference type="GO" id="GO:0005524">
    <property type="term" value="F:ATP binding"/>
    <property type="evidence" value="ECO:0007669"/>
    <property type="project" value="UniProtKB-KW"/>
</dbReference>
<reference evidence="5" key="2">
    <citation type="journal article" date="2014" name="ISME J.">
        <title>Microbial stratification in low pH oxic and suboxic macroscopic growths along an acid mine drainage.</title>
        <authorList>
            <person name="Mendez-Garcia C."/>
            <person name="Mesa V."/>
            <person name="Sprenger R.R."/>
            <person name="Richter M."/>
            <person name="Diez M.S."/>
            <person name="Solano J."/>
            <person name="Bargiela R."/>
            <person name="Golyshina O.V."/>
            <person name="Manteca A."/>
            <person name="Ramos J.L."/>
            <person name="Gallego J.R."/>
            <person name="Llorente I."/>
            <person name="Martins Dos Santos V.A."/>
            <person name="Jensen O.N."/>
            <person name="Pelaez A.I."/>
            <person name="Sanchez J."/>
            <person name="Ferrer M."/>
        </authorList>
    </citation>
    <scope>NUCLEOTIDE SEQUENCE</scope>
</reference>
<dbReference type="GO" id="GO:0003677">
    <property type="term" value="F:DNA binding"/>
    <property type="evidence" value="ECO:0007669"/>
    <property type="project" value="InterPro"/>
</dbReference>
<dbReference type="InterPro" id="IPR003959">
    <property type="entry name" value="ATPase_AAA_core"/>
</dbReference>
<dbReference type="EMBL" id="AUZZ01006507">
    <property type="protein sequence ID" value="EQD46074.1"/>
    <property type="molecule type" value="Genomic_DNA"/>
</dbReference>
<dbReference type="Pfam" id="PF08542">
    <property type="entry name" value="Rep_fac_C"/>
    <property type="match status" value="1"/>
</dbReference>
<dbReference type="PANTHER" id="PTHR11669:SF20">
    <property type="entry name" value="REPLICATION FACTOR C SUBUNIT 4"/>
    <property type="match status" value="1"/>
</dbReference>
<dbReference type="SMART" id="SM00382">
    <property type="entry name" value="AAA"/>
    <property type="match status" value="1"/>
</dbReference>
<protein>
    <submittedName>
        <fullName evidence="5">Replication factor C subunit 5</fullName>
    </submittedName>
</protein>
<comment type="caution">
    <text evidence="5">The sequence shown here is derived from an EMBL/GenBank/DDBJ whole genome shotgun (WGS) entry which is preliminary data.</text>
</comment>
<keyword evidence="1" id="KW-0235">DNA replication</keyword>
<evidence type="ECO:0000256" key="3">
    <source>
        <dbReference type="ARBA" id="ARBA00022840"/>
    </source>
</evidence>
<dbReference type="SUPFAM" id="SSF48019">
    <property type="entry name" value="post-AAA+ oligomerization domain-like"/>
    <property type="match status" value="1"/>
</dbReference>
<dbReference type="PANTHER" id="PTHR11669">
    <property type="entry name" value="REPLICATION FACTOR C / DNA POLYMERASE III GAMMA-TAU SUBUNIT"/>
    <property type="match status" value="1"/>
</dbReference>
<dbReference type="InterPro" id="IPR008921">
    <property type="entry name" value="DNA_pol3_clamp-load_cplx_C"/>
</dbReference>
<evidence type="ECO:0000259" key="4">
    <source>
        <dbReference type="SMART" id="SM00382"/>
    </source>
</evidence>
<dbReference type="Gene3D" id="1.10.8.60">
    <property type="match status" value="1"/>
</dbReference>
<reference evidence="5" key="1">
    <citation type="submission" date="2013-08" db="EMBL/GenBank/DDBJ databases">
        <authorList>
            <person name="Mendez C."/>
            <person name="Richter M."/>
            <person name="Ferrer M."/>
            <person name="Sanchez J."/>
        </authorList>
    </citation>
    <scope>NUCLEOTIDE SEQUENCE</scope>
</reference>
<name>T1AZK7_9ZZZZ</name>
<dbReference type="InterPro" id="IPR047854">
    <property type="entry name" value="RFC_lid"/>
</dbReference>
<dbReference type="InterPro" id="IPR003593">
    <property type="entry name" value="AAA+_ATPase"/>
</dbReference>
<evidence type="ECO:0000256" key="1">
    <source>
        <dbReference type="ARBA" id="ARBA00022705"/>
    </source>
</evidence>
<accession>T1AZK7</accession>
<dbReference type="GO" id="GO:0006281">
    <property type="term" value="P:DNA repair"/>
    <property type="evidence" value="ECO:0007669"/>
    <property type="project" value="TreeGrafter"/>
</dbReference>
<dbReference type="Gene3D" id="1.20.272.10">
    <property type="match status" value="1"/>
</dbReference>
<dbReference type="CDD" id="cd00009">
    <property type="entry name" value="AAA"/>
    <property type="match status" value="1"/>
</dbReference>
<dbReference type="AlphaFoldDB" id="T1AZK7"/>
<proteinExistence type="predicted"/>
<evidence type="ECO:0000313" key="5">
    <source>
        <dbReference type="EMBL" id="EQD46074.1"/>
    </source>
</evidence>
<gene>
    <name evidence="5" type="ORF">B2A_09022</name>
</gene>
<dbReference type="Gene3D" id="3.40.50.300">
    <property type="entry name" value="P-loop containing nucleotide triphosphate hydrolases"/>
    <property type="match status" value="1"/>
</dbReference>
<dbReference type="SUPFAM" id="SSF52540">
    <property type="entry name" value="P-loop containing nucleoside triphosphate hydrolases"/>
    <property type="match status" value="1"/>
</dbReference>
<dbReference type="GO" id="GO:0006261">
    <property type="term" value="P:DNA-templated DNA replication"/>
    <property type="evidence" value="ECO:0007669"/>
    <property type="project" value="TreeGrafter"/>
</dbReference>
<sequence>MSKIDLPWTEKYRPNTLDNVIGQELVVNRLKAFVASGNFPNMIFAGTAGIGKTTCAIAFANDLYKGSLSGAFKELNASDARGIDIIRGEVKEFAKTIAMGHVPIKIIFLDEADALTADAQHALRRTMEKFSAETRFILSANYANKLIEPIQSRCVVFRFKALNEENMKSYIERIVKEEGLEINDKAIEALIYVSDGDMRKLTNILQSSAMYSKKITESSVYEVAARARPKEIATMLKAAVNGNFEMAKNELDNLMLKNGMSGEDVLLQCYREIQNLPIDERVKLSVIANIGETNFRVVEGANERIQLEAMLANIALLAKPQKSA</sequence>
<evidence type="ECO:0000256" key="2">
    <source>
        <dbReference type="ARBA" id="ARBA00022741"/>
    </source>
</evidence>
<dbReference type="InterPro" id="IPR027417">
    <property type="entry name" value="P-loop_NTPase"/>
</dbReference>
<keyword evidence="3" id="KW-0067">ATP-binding</keyword>
<dbReference type="Pfam" id="PF00004">
    <property type="entry name" value="AAA"/>
    <property type="match status" value="1"/>
</dbReference>
<dbReference type="InterPro" id="IPR050238">
    <property type="entry name" value="DNA_Rep/Repair_Clamp_Loader"/>
</dbReference>
<dbReference type="GO" id="GO:0005663">
    <property type="term" value="C:DNA replication factor C complex"/>
    <property type="evidence" value="ECO:0007669"/>
    <property type="project" value="TreeGrafter"/>
</dbReference>
<dbReference type="FunFam" id="1.20.272.10:FF:000029">
    <property type="entry name" value="Replication factor C small subunit"/>
    <property type="match status" value="1"/>
</dbReference>